<dbReference type="PANTHER" id="PTHR10954:SF18">
    <property type="entry name" value="RIBONUCLEASE HII"/>
    <property type="match status" value="1"/>
</dbReference>
<dbReference type="PROSITE" id="PS51975">
    <property type="entry name" value="RNASE_H_2"/>
    <property type="match status" value="1"/>
</dbReference>
<dbReference type="GO" id="GO:0043137">
    <property type="term" value="P:DNA replication, removal of RNA primer"/>
    <property type="evidence" value="ECO:0007669"/>
    <property type="project" value="TreeGrafter"/>
</dbReference>
<dbReference type="RefSeq" id="WP_145149505.1">
    <property type="nucleotide sequence ID" value="NZ_VNIM01000020.1"/>
</dbReference>
<evidence type="ECO:0000256" key="10">
    <source>
        <dbReference type="ARBA" id="ARBA00022723"/>
    </source>
</evidence>
<reference evidence="18 19" key="1">
    <citation type="submission" date="2019-07" db="EMBL/GenBank/DDBJ databases">
        <title>Sphingomonas solaris sp. nov., isolated from a solar panel from Boston, Massachusetts.</title>
        <authorList>
            <person name="Tanner K."/>
            <person name="Pascual J."/>
            <person name="Mancuso C."/>
            <person name="Pereto J."/>
            <person name="Khalil A."/>
            <person name="Vilanova C."/>
        </authorList>
    </citation>
    <scope>NUCLEOTIDE SEQUENCE [LARGE SCALE GENOMIC DNA]</scope>
    <source>
        <strain evidence="18 19">R4DWN</strain>
    </source>
</reference>
<sequence>MPGPSFKLERAHPLPLAGVDEAGRGPLAGPVVAAAVVLNRRKVPKGIDDSKKLCATAREDLCGEIRAVASVGVGIATVEEIDDINILWATMLAMERAVGALIDAGTLPAMILVDGNRCPKWAHPSQAVVSGDALCLSIAAASIVAKHERDRMMHAYDATHPGYGWARNKGYGTRDHHEALVRLGPSPLHRRSFGPVARMLAAPSLFGNTTSG</sequence>
<evidence type="ECO:0000256" key="4">
    <source>
        <dbReference type="ARBA" id="ARBA00004496"/>
    </source>
</evidence>
<dbReference type="HAMAP" id="MF_00052_B">
    <property type="entry name" value="RNase_HII_B"/>
    <property type="match status" value="1"/>
</dbReference>
<dbReference type="InterPro" id="IPR024567">
    <property type="entry name" value="RNase_HII/HIII_dom"/>
</dbReference>
<dbReference type="NCBIfam" id="NF000595">
    <property type="entry name" value="PRK00015.1-3"/>
    <property type="match status" value="1"/>
</dbReference>
<evidence type="ECO:0000256" key="1">
    <source>
        <dbReference type="ARBA" id="ARBA00000077"/>
    </source>
</evidence>
<comment type="cofactor">
    <cofactor evidence="2">
        <name>Mg(2+)</name>
        <dbReference type="ChEBI" id="CHEBI:18420"/>
    </cofactor>
</comment>
<dbReference type="EMBL" id="VNIM01000020">
    <property type="protein sequence ID" value="TVV75474.1"/>
    <property type="molecule type" value="Genomic_DNA"/>
</dbReference>
<keyword evidence="19" id="KW-1185">Reference proteome</keyword>
<evidence type="ECO:0000259" key="17">
    <source>
        <dbReference type="PROSITE" id="PS51975"/>
    </source>
</evidence>
<dbReference type="GO" id="GO:0030145">
    <property type="term" value="F:manganese ion binding"/>
    <property type="evidence" value="ECO:0007669"/>
    <property type="project" value="UniProtKB-UniRule"/>
</dbReference>
<dbReference type="GO" id="GO:0006298">
    <property type="term" value="P:mismatch repair"/>
    <property type="evidence" value="ECO:0007669"/>
    <property type="project" value="TreeGrafter"/>
</dbReference>
<evidence type="ECO:0000256" key="9">
    <source>
        <dbReference type="ARBA" id="ARBA00022722"/>
    </source>
</evidence>
<evidence type="ECO:0000256" key="12">
    <source>
        <dbReference type="ARBA" id="ARBA00022801"/>
    </source>
</evidence>
<dbReference type="EC" id="3.1.26.4" evidence="6 14"/>
<gene>
    <name evidence="14" type="primary">rnhB</name>
    <name evidence="18" type="ORF">FOY91_07040</name>
</gene>
<evidence type="ECO:0000256" key="7">
    <source>
        <dbReference type="ARBA" id="ARBA00019179"/>
    </source>
</evidence>
<organism evidence="18 19">
    <name type="scientific">Alterirhizorhabdus solaris</name>
    <dbReference type="NCBI Taxonomy" id="2529389"/>
    <lineage>
        <taxon>Bacteria</taxon>
        <taxon>Pseudomonadati</taxon>
        <taxon>Pseudomonadota</taxon>
        <taxon>Alphaproteobacteria</taxon>
        <taxon>Sphingomonadales</taxon>
        <taxon>Rhizorhabdaceae</taxon>
        <taxon>Alterirhizorhabdus</taxon>
    </lineage>
</organism>
<evidence type="ECO:0000256" key="8">
    <source>
        <dbReference type="ARBA" id="ARBA00022490"/>
    </source>
</evidence>
<dbReference type="Pfam" id="PF01351">
    <property type="entry name" value="RNase_HII"/>
    <property type="match status" value="1"/>
</dbReference>
<evidence type="ECO:0000313" key="19">
    <source>
        <dbReference type="Proteomes" id="UP000318681"/>
    </source>
</evidence>
<comment type="function">
    <text evidence="3 14 16">Endonuclease that specifically degrades the RNA of RNA-DNA hybrids.</text>
</comment>
<comment type="subcellular location">
    <subcellularLocation>
        <location evidence="4 14">Cytoplasm</location>
    </subcellularLocation>
</comment>
<keyword evidence="12 14" id="KW-0378">Hydrolase</keyword>
<comment type="cofactor">
    <cofactor evidence="14 15">
        <name>Mn(2+)</name>
        <dbReference type="ChEBI" id="CHEBI:29035"/>
    </cofactor>
    <cofactor evidence="14 15">
        <name>Mg(2+)</name>
        <dbReference type="ChEBI" id="CHEBI:18420"/>
    </cofactor>
    <text evidence="14 15">Manganese or magnesium. Binds 1 divalent metal ion per monomer in the absence of substrate. May bind a second metal ion after substrate binding.</text>
</comment>
<dbReference type="OrthoDB" id="9803420at2"/>
<evidence type="ECO:0000256" key="11">
    <source>
        <dbReference type="ARBA" id="ARBA00022759"/>
    </source>
</evidence>
<dbReference type="CDD" id="cd07182">
    <property type="entry name" value="RNase_HII_bacteria_HII_like"/>
    <property type="match status" value="1"/>
</dbReference>
<dbReference type="InterPro" id="IPR022898">
    <property type="entry name" value="RNase_HII"/>
</dbReference>
<keyword evidence="8 14" id="KW-0963">Cytoplasm</keyword>
<dbReference type="GO" id="GO:0032299">
    <property type="term" value="C:ribonuclease H2 complex"/>
    <property type="evidence" value="ECO:0007669"/>
    <property type="project" value="TreeGrafter"/>
</dbReference>
<dbReference type="AlphaFoldDB" id="A0A558R7W1"/>
<evidence type="ECO:0000313" key="18">
    <source>
        <dbReference type="EMBL" id="TVV75474.1"/>
    </source>
</evidence>
<name>A0A558R7W1_9SPHN</name>
<dbReference type="InterPro" id="IPR001352">
    <property type="entry name" value="RNase_HII/HIII"/>
</dbReference>
<keyword evidence="10 14" id="KW-0479">Metal-binding</keyword>
<dbReference type="GO" id="GO:0003723">
    <property type="term" value="F:RNA binding"/>
    <property type="evidence" value="ECO:0007669"/>
    <property type="project" value="UniProtKB-UniRule"/>
</dbReference>
<dbReference type="GO" id="GO:0004523">
    <property type="term" value="F:RNA-DNA hybrid ribonuclease activity"/>
    <property type="evidence" value="ECO:0007669"/>
    <property type="project" value="UniProtKB-UniRule"/>
</dbReference>
<dbReference type="PANTHER" id="PTHR10954">
    <property type="entry name" value="RIBONUCLEASE H2 SUBUNIT A"/>
    <property type="match status" value="1"/>
</dbReference>
<protein>
    <recommendedName>
        <fullName evidence="7 14">Ribonuclease HII</fullName>
        <shortName evidence="14">RNase HII</shortName>
        <ecNumber evidence="6 14">3.1.26.4</ecNumber>
    </recommendedName>
</protein>
<feature type="binding site" evidence="14 15">
    <location>
        <position position="114"/>
    </location>
    <ligand>
        <name>a divalent metal cation</name>
        <dbReference type="ChEBI" id="CHEBI:60240"/>
    </ligand>
</feature>
<evidence type="ECO:0000256" key="15">
    <source>
        <dbReference type="PROSITE-ProRule" id="PRU01319"/>
    </source>
</evidence>
<keyword evidence="11 14" id="KW-0255">Endonuclease</keyword>
<keyword evidence="9 14" id="KW-0540">Nuclease</keyword>
<evidence type="ECO:0000256" key="5">
    <source>
        <dbReference type="ARBA" id="ARBA00007383"/>
    </source>
</evidence>
<comment type="catalytic activity">
    <reaction evidence="1 14 15 16">
        <text>Endonucleolytic cleavage to 5'-phosphomonoester.</text>
        <dbReference type="EC" id="3.1.26.4"/>
    </reaction>
</comment>
<dbReference type="Proteomes" id="UP000318681">
    <property type="component" value="Unassembled WGS sequence"/>
</dbReference>
<evidence type="ECO:0000256" key="2">
    <source>
        <dbReference type="ARBA" id="ARBA00001946"/>
    </source>
</evidence>
<evidence type="ECO:0000256" key="13">
    <source>
        <dbReference type="ARBA" id="ARBA00023211"/>
    </source>
</evidence>
<dbReference type="Gene3D" id="3.30.420.10">
    <property type="entry name" value="Ribonuclease H-like superfamily/Ribonuclease H"/>
    <property type="match status" value="1"/>
</dbReference>
<dbReference type="GO" id="GO:0005737">
    <property type="term" value="C:cytoplasm"/>
    <property type="evidence" value="ECO:0007669"/>
    <property type="project" value="UniProtKB-SubCell"/>
</dbReference>
<feature type="binding site" evidence="14 15">
    <location>
        <position position="20"/>
    </location>
    <ligand>
        <name>a divalent metal cation</name>
        <dbReference type="ChEBI" id="CHEBI:60240"/>
    </ligand>
</feature>
<evidence type="ECO:0000256" key="16">
    <source>
        <dbReference type="RuleBase" id="RU003515"/>
    </source>
</evidence>
<evidence type="ECO:0000256" key="3">
    <source>
        <dbReference type="ARBA" id="ARBA00004065"/>
    </source>
</evidence>
<dbReference type="InterPro" id="IPR036397">
    <property type="entry name" value="RNaseH_sf"/>
</dbReference>
<comment type="caution">
    <text evidence="18">The sequence shown here is derived from an EMBL/GenBank/DDBJ whole genome shotgun (WGS) entry which is preliminary data.</text>
</comment>
<comment type="similarity">
    <text evidence="5 14 16">Belongs to the RNase HII family.</text>
</comment>
<feature type="binding site" evidence="14 15">
    <location>
        <position position="21"/>
    </location>
    <ligand>
        <name>a divalent metal cation</name>
        <dbReference type="ChEBI" id="CHEBI:60240"/>
    </ligand>
</feature>
<evidence type="ECO:0000256" key="6">
    <source>
        <dbReference type="ARBA" id="ARBA00012180"/>
    </source>
</evidence>
<dbReference type="InterPro" id="IPR012337">
    <property type="entry name" value="RNaseH-like_sf"/>
</dbReference>
<feature type="domain" description="RNase H type-2" evidence="17">
    <location>
        <begin position="14"/>
        <end position="205"/>
    </location>
</feature>
<keyword evidence="13 14" id="KW-0464">Manganese</keyword>
<proteinExistence type="inferred from homology"/>
<accession>A0A558R7W1</accession>
<evidence type="ECO:0000256" key="14">
    <source>
        <dbReference type="HAMAP-Rule" id="MF_00052"/>
    </source>
</evidence>
<dbReference type="SUPFAM" id="SSF53098">
    <property type="entry name" value="Ribonuclease H-like"/>
    <property type="match status" value="1"/>
</dbReference>